<keyword evidence="1" id="KW-0677">Repeat</keyword>
<feature type="repeat" description="ARM" evidence="2">
    <location>
        <begin position="342"/>
        <end position="374"/>
    </location>
</feature>
<dbReference type="EMBL" id="JAAWVO010012407">
    <property type="protein sequence ID" value="MBN3313662.1"/>
    <property type="molecule type" value="Genomic_DNA"/>
</dbReference>
<keyword evidence="7" id="KW-1185">Reference proteome</keyword>
<dbReference type="Pfam" id="PF14381">
    <property type="entry name" value="EDR1_CTR1_ARMC3_pept"/>
    <property type="match status" value="1"/>
</dbReference>
<evidence type="ECO:0000313" key="7">
    <source>
        <dbReference type="Proteomes" id="UP000736164"/>
    </source>
</evidence>
<feature type="domain" description="EDR1/CTR1/ARMC3-like peptidase-like" evidence="4">
    <location>
        <begin position="739"/>
        <end position="879"/>
    </location>
</feature>
<dbReference type="InterPro" id="IPR052441">
    <property type="entry name" value="Armadillo-Ser/Thr_Kinase"/>
</dbReference>
<comment type="caution">
    <text evidence="6">The sequence shown here is derived from an EMBL/GenBank/DDBJ whole genome shotgun (WGS) entry which is preliminary data.</text>
</comment>
<accession>A0A8J7NHX7</accession>
<evidence type="ECO:0000259" key="4">
    <source>
        <dbReference type="Pfam" id="PF14381"/>
    </source>
</evidence>
<dbReference type="Gene3D" id="1.25.10.10">
    <property type="entry name" value="Leucine-rich Repeat Variant"/>
    <property type="match status" value="3"/>
</dbReference>
<dbReference type="InterPro" id="IPR058678">
    <property type="entry name" value="ARM_PUB"/>
</dbReference>
<dbReference type="PROSITE" id="PS50176">
    <property type="entry name" value="ARM_REPEAT"/>
    <property type="match status" value="3"/>
</dbReference>
<feature type="domain" description="U-box" evidence="5">
    <location>
        <begin position="276"/>
        <end position="475"/>
    </location>
</feature>
<feature type="repeat" description="ARM" evidence="2">
    <location>
        <begin position="425"/>
        <end position="467"/>
    </location>
</feature>
<dbReference type="Pfam" id="PF25598">
    <property type="entry name" value="ARM_PUB"/>
    <property type="match status" value="1"/>
</dbReference>
<dbReference type="InterPro" id="IPR055164">
    <property type="entry name" value="EDR1/CTR1/ARMC3-like_pept-like"/>
</dbReference>
<feature type="repeat" description="ARM" evidence="2">
    <location>
        <begin position="135"/>
        <end position="177"/>
    </location>
</feature>
<dbReference type="InterPro" id="IPR011989">
    <property type="entry name" value="ARM-like"/>
</dbReference>
<feature type="non-terminal residue" evidence="6">
    <location>
        <position position="1"/>
    </location>
</feature>
<evidence type="ECO:0000259" key="5">
    <source>
        <dbReference type="Pfam" id="PF25598"/>
    </source>
</evidence>
<protein>
    <submittedName>
        <fullName evidence="6">ARMC3 protein</fullName>
    </submittedName>
</protein>
<name>A0A8J7NHX7_ATRSP</name>
<dbReference type="Pfam" id="PF00514">
    <property type="entry name" value="Arm"/>
    <property type="match status" value="3"/>
</dbReference>
<dbReference type="SMART" id="SM00185">
    <property type="entry name" value="ARM"/>
    <property type="match status" value="11"/>
</dbReference>
<evidence type="ECO:0000256" key="3">
    <source>
        <dbReference type="SAM" id="MobiDB-lite"/>
    </source>
</evidence>
<feature type="non-terminal residue" evidence="6">
    <location>
        <position position="892"/>
    </location>
</feature>
<feature type="region of interest" description="Disordered" evidence="3">
    <location>
        <begin position="702"/>
        <end position="737"/>
    </location>
</feature>
<evidence type="ECO:0000256" key="1">
    <source>
        <dbReference type="ARBA" id="ARBA00022737"/>
    </source>
</evidence>
<dbReference type="InterPro" id="IPR016024">
    <property type="entry name" value="ARM-type_fold"/>
</dbReference>
<evidence type="ECO:0000256" key="2">
    <source>
        <dbReference type="PROSITE-ProRule" id="PRU00259"/>
    </source>
</evidence>
<feature type="compositionally biased region" description="Basic and acidic residues" evidence="3">
    <location>
        <begin position="710"/>
        <end position="724"/>
    </location>
</feature>
<gene>
    <name evidence="6" type="primary">Armc3</name>
    <name evidence="6" type="ORF">GTO95_0017310</name>
</gene>
<evidence type="ECO:0000313" key="6">
    <source>
        <dbReference type="EMBL" id="MBN3313662.1"/>
    </source>
</evidence>
<dbReference type="AlphaFoldDB" id="A0A8J7NHX7"/>
<proteinExistence type="predicted"/>
<organism evidence="6 7">
    <name type="scientific">Atractosteus spatula</name>
    <name type="common">Alligator gar</name>
    <name type="synonym">Lepisosteus spatula</name>
    <dbReference type="NCBI Taxonomy" id="7917"/>
    <lineage>
        <taxon>Eukaryota</taxon>
        <taxon>Metazoa</taxon>
        <taxon>Chordata</taxon>
        <taxon>Craniata</taxon>
        <taxon>Vertebrata</taxon>
        <taxon>Euteleostomi</taxon>
        <taxon>Actinopterygii</taxon>
        <taxon>Neopterygii</taxon>
        <taxon>Holostei</taxon>
        <taxon>Semionotiformes</taxon>
        <taxon>Lepisosteidae</taxon>
        <taxon>Atractosteus</taxon>
    </lineage>
</organism>
<dbReference type="PANTHER" id="PTHR46618:SF1">
    <property type="entry name" value="ARMADILLO REPEAT-CONTAINING PROTEIN 3"/>
    <property type="match status" value="1"/>
</dbReference>
<dbReference type="Proteomes" id="UP000736164">
    <property type="component" value="Unassembled WGS sequence"/>
</dbReference>
<feature type="region of interest" description="Disordered" evidence="3">
    <location>
        <begin position="639"/>
        <end position="661"/>
    </location>
</feature>
<dbReference type="InterPro" id="IPR000225">
    <property type="entry name" value="Armadillo"/>
</dbReference>
<dbReference type="PANTHER" id="PTHR46618">
    <property type="entry name" value="ARMADILLO REPEAT-CONTAINING PROTEIN 3"/>
    <property type="match status" value="1"/>
</dbReference>
<dbReference type="SUPFAM" id="SSF48371">
    <property type="entry name" value="ARM repeat"/>
    <property type="match status" value="2"/>
</dbReference>
<reference evidence="6" key="1">
    <citation type="journal article" date="2021" name="Cell">
        <title>Tracing the genetic footprints of vertebrate landing in non-teleost ray-finned fishes.</title>
        <authorList>
            <person name="Bi X."/>
            <person name="Wang K."/>
            <person name="Yang L."/>
            <person name="Pan H."/>
            <person name="Jiang H."/>
            <person name="Wei Q."/>
            <person name="Fang M."/>
            <person name="Yu H."/>
            <person name="Zhu C."/>
            <person name="Cai Y."/>
            <person name="He Y."/>
            <person name="Gan X."/>
            <person name="Zeng H."/>
            <person name="Yu D."/>
            <person name="Zhu Y."/>
            <person name="Jiang H."/>
            <person name="Qiu Q."/>
            <person name="Yang H."/>
            <person name="Zhang Y.E."/>
            <person name="Wang W."/>
            <person name="Zhu M."/>
            <person name="He S."/>
            <person name="Zhang G."/>
        </authorList>
    </citation>
    <scope>NUCLEOTIDE SEQUENCE</scope>
    <source>
        <strain evidence="6">Allg_001</strain>
    </source>
</reference>
<sequence>QFDPLPIESKSAATVVLMLSSPEEEVLAKACEAIHRYAEKGDENKGTLVGLGAVEPLARLISHEDKVVRRNAIMALGVMAAHNDVKRHLKKLDIIPSVIGRLLPEEDVVIHEFASLCLAYLSVDYTSKVQIFDHDGLDPLIHLLSSPDPDVKKNSVECIYHLVQDFPSRSAVRELNGIPPLLELLKSEFPIIQQLTLTTLALITNDGENRVALRANQGLERLLEFLGAKEFSDLHVEALQVISNCLEDKEAMHLIQETGGLDKLLQFAETATLPEVQMNATKAISRAAQDSENRKILHEHDVEKTLVSLLAVDHDGVRIAACLAIAVMCDLLASKDSFRNHEGVRPVVQLLSSENGEVKEAAALALSKLTHSNQLNAYAVFEAEGEEPLVQQLSDARDGAVAYAAAVLTNMAAQETLRPGILAHGVTPALTEALQSGNSLVLSKAALAVAALACDSEGRAELRNAGGLIPLVKLLNSNNTEVRRNACWAALVCANDEPTAVELCKLGALEILQDINLSSNRRNKFSEAALLKLLDSNLSIKYSLTGYLSPTDLITDGFYDPGQVKPGHRILTLEDLSKQEVNQHRPVILVDCKPHEHPKAITDHKKEQYINLSIFSKNHRSNTSKTTIKWVSTESAPIDEKQQDGLGATRSPSVLSKSSTKEKTPSHAFRIKFVYDILYIHPTVLIDLKDLPLSSFKSNDYAIKGKNKGKRDDEKQKDEDEIKSPQETVTENKPGIPSSDSAFHALVTEAAKAVLPLRDTREQVIGLAKLVADAMGGDVERDKLHEFSWELHLSELKYELKSNIVPIGKIKKGIFYHRALLFKVALADRIGINCSLVRGEYNRAWNEVVIVEGSPKIPGPRLQPKTYIVDLIHRPGRLMKNSSPEAIQYQTI</sequence>